<dbReference type="Proteomes" id="UP000182011">
    <property type="component" value="Unassembled WGS sequence"/>
</dbReference>
<dbReference type="InterPro" id="IPR015424">
    <property type="entry name" value="PyrdxlP-dep_Trfase"/>
</dbReference>
<accession>A0A0P1LFM2</accession>
<dbReference type="RefSeq" id="WP_047134457.1">
    <property type="nucleotide sequence ID" value="NZ_CZVJ01000016.1"/>
</dbReference>
<dbReference type="GO" id="GO:0030170">
    <property type="term" value="F:pyridoxal phosphate binding"/>
    <property type="evidence" value="ECO:0007669"/>
    <property type="project" value="InterPro"/>
</dbReference>
<protein>
    <submittedName>
        <fullName evidence="7">Glutamate or tyrosine decarboxylase</fullName>
    </submittedName>
</protein>
<sequence>METLFTYFLGPKGENTELFKKLINLAIEWNKKWREDFFDDETIYPENFFESEIYKVESEKLEKIFDEFLKRFEKNLPYFHPRYSAQMLKDPSIPALLAYFVTMLTNPNNHAYEGGPVTTEMEMEVVDDLLNLVGFKEGWGHLTSGGSLANLEALWAVRDFRKDGIAVFSKGSHYSWRRICSILKVDFVEIDVDENYRIDLNQLEDVLKKNNVMFVMANFGTTGVGAVDPVMEILKLKEKYGFHLHIDAAYGGYMRTLIIDEQGKIIDFSNVEAPLKKFVYDNLIAVSESDSLTIDPHKHGLVMYGAGGVLYKDENLRQVILNTSPYTYHKKDKPNIGMFQLEGSRPGASAGAVWLTHKVIPLNKNGFGKILTQTLKSANYLYEKINNLQGFSPLTQPDLDIFCFYKHNGSFKLSEINENTLKIYNRLSIENSAPKFILSKFVVDSSTAKRINPKFEIDDESLVSLRSVFIKHWNAISERVNYIDLLVNELFQD</sequence>
<evidence type="ECO:0000256" key="1">
    <source>
        <dbReference type="ARBA" id="ARBA00001933"/>
    </source>
</evidence>
<dbReference type="Gene3D" id="3.90.1150.10">
    <property type="entry name" value="Aspartate Aminotransferase, domain 1"/>
    <property type="match status" value="1"/>
</dbReference>
<evidence type="ECO:0000256" key="5">
    <source>
        <dbReference type="PIRSR" id="PIRSR602129-50"/>
    </source>
</evidence>
<dbReference type="InterPro" id="IPR021115">
    <property type="entry name" value="Pyridoxal-P_BS"/>
</dbReference>
<comment type="cofactor">
    <cofactor evidence="1 5 6">
        <name>pyridoxal 5'-phosphate</name>
        <dbReference type="ChEBI" id="CHEBI:597326"/>
    </cofactor>
</comment>
<dbReference type="GO" id="GO:0016831">
    <property type="term" value="F:carboxy-lyase activity"/>
    <property type="evidence" value="ECO:0007669"/>
    <property type="project" value="InterPro"/>
</dbReference>
<evidence type="ECO:0000313" key="8">
    <source>
        <dbReference type="Proteomes" id="UP000182011"/>
    </source>
</evidence>
<accession>A0A0P1MGD4</accession>
<dbReference type="InterPro" id="IPR002129">
    <property type="entry name" value="PyrdxlP-dep_de-COase"/>
</dbReference>
<organism evidence="7 8">
    <name type="scientific">Candidatus Kryptonium thompsonii</name>
    <dbReference type="NCBI Taxonomy" id="1633631"/>
    <lineage>
        <taxon>Bacteria</taxon>
        <taxon>Pseudomonadati</taxon>
        <taxon>Candidatus Kryptoniota</taxon>
        <taxon>Candidatus Kryptonium</taxon>
    </lineage>
</organism>
<accession>A0A0P1M5M9</accession>
<evidence type="ECO:0000313" key="7">
    <source>
        <dbReference type="EMBL" id="CUU08804.1"/>
    </source>
</evidence>
<evidence type="ECO:0000256" key="4">
    <source>
        <dbReference type="ARBA" id="ARBA00038302"/>
    </source>
</evidence>
<dbReference type="PANTHER" id="PTHR42735:SF4">
    <property type="entry name" value="PYRIDOXAL PHOSPHATE-DEPENDENT DECARBOXYLASE FAMILY PROTEIN"/>
    <property type="match status" value="1"/>
</dbReference>
<name>A0A0P1M5M9_9BACT</name>
<dbReference type="GO" id="GO:0019752">
    <property type="term" value="P:carboxylic acid metabolic process"/>
    <property type="evidence" value="ECO:0007669"/>
    <property type="project" value="InterPro"/>
</dbReference>
<dbReference type="OrthoDB" id="9803665at2"/>
<keyword evidence="2 5" id="KW-0663">Pyridoxal phosphate</keyword>
<dbReference type="Pfam" id="PF00282">
    <property type="entry name" value="Pyridoxal_deC"/>
    <property type="match status" value="1"/>
</dbReference>
<accession>A0A0P1LS09</accession>
<dbReference type="STRING" id="1633631.GCA_001442925_02179"/>
<accession>A0A0P1LZV9</accession>
<dbReference type="AlphaFoldDB" id="A0A0P1M5M9"/>
<accession>A0A0P1LRD7</accession>
<dbReference type="Gene3D" id="3.40.640.10">
    <property type="entry name" value="Type I PLP-dependent aspartate aminotransferase-like (Major domain)"/>
    <property type="match status" value="1"/>
</dbReference>
<gene>
    <name evidence="7" type="ORF">JGI4_02185</name>
</gene>
<accession>A0A0P1LWL2</accession>
<accession>A0A0P1M960</accession>
<keyword evidence="3 6" id="KW-0456">Lyase</keyword>
<dbReference type="SUPFAM" id="SSF53383">
    <property type="entry name" value="PLP-dependent transferases"/>
    <property type="match status" value="1"/>
</dbReference>
<accession>A0A0P1N0K0</accession>
<evidence type="ECO:0000256" key="2">
    <source>
        <dbReference type="ARBA" id="ARBA00022898"/>
    </source>
</evidence>
<proteinExistence type="inferred from homology"/>
<dbReference type="InterPro" id="IPR015421">
    <property type="entry name" value="PyrdxlP-dep_Trfase_major"/>
</dbReference>
<dbReference type="PANTHER" id="PTHR42735">
    <property type="match status" value="1"/>
</dbReference>
<evidence type="ECO:0000256" key="3">
    <source>
        <dbReference type="ARBA" id="ARBA00023239"/>
    </source>
</evidence>
<evidence type="ECO:0000256" key="6">
    <source>
        <dbReference type="RuleBase" id="RU000382"/>
    </source>
</evidence>
<dbReference type="InterPro" id="IPR050477">
    <property type="entry name" value="GrpII_AminoAcid_Decarb"/>
</dbReference>
<dbReference type="PROSITE" id="PS00392">
    <property type="entry name" value="DDC_GAD_HDC_YDC"/>
    <property type="match status" value="1"/>
</dbReference>
<comment type="similarity">
    <text evidence="4">Belongs to the group II decarboxylase family. Sphingosine-1-phosphate lyase subfamily.</text>
</comment>
<dbReference type="EMBL" id="FAOP01000011">
    <property type="protein sequence ID" value="CUU08804.1"/>
    <property type="molecule type" value="Genomic_DNA"/>
</dbReference>
<dbReference type="InterPro" id="IPR015422">
    <property type="entry name" value="PyrdxlP-dep_Trfase_small"/>
</dbReference>
<feature type="modified residue" description="N6-(pyridoxal phosphate)lysine" evidence="5">
    <location>
        <position position="298"/>
    </location>
</feature>
<accession>A0A0S4NCI1</accession>
<reference evidence="7 8" key="1">
    <citation type="submission" date="2015-11" db="EMBL/GenBank/DDBJ databases">
        <authorList>
            <person name="Zhang Y."/>
            <person name="Guo Z."/>
        </authorList>
    </citation>
    <scope>NUCLEOTIDE SEQUENCE [LARGE SCALE GENOMIC DNA]</scope>
    <source>
        <strain evidence="7">JGI-4</strain>
    </source>
</reference>